<feature type="compositionally biased region" description="Basic and acidic residues" evidence="8">
    <location>
        <begin position="72"/>
        <end position="103"/>
    </location>
</feature>
<comment type="similarity">
    <text evidence="2">Belongs to the MotB family.</text>
</comment>
<name>A0A1I1AG24_9BACI</name>
<evidence type="ECO:0000256" key="7">
    <source>
        <dbReference type="PROSITE-ProRule" id="PRU00473"/>
    </source>
</evidence>
<evidence type="ECO:0000256" key="8">
    <source>
        <dbReference type="SAM" id="MobiDB-lite"/>
    </source>
</evidence>
<comment type="subcellular location">
    <subcellularLocation>
        <location evidence="1">Cell membrane</location>
        <topology evidence="1">Single-pass membrane protein</topology>
    </subcellularLocation>
</comment>
<reference evidence="10 11" key="1">
    <citation type="submission" date="2016-10" db="EMBL/GenBank/DDBJ databases">
        <authorList>
            <person name="de Groot N.N."/>
        </authorList>
    </citation>
    <scope>NUCLEOTIDE SEQUENCE [LARGE SCALE GENOMIC DNA]</scope>
    <source>
        <strain evidence="10 11">CGMCC 1.3702</strain>
    </source>
</reference>
<dbReference type="Pfam" id="PF00691">
    <property type="entry name" value="OmpA"/>
    <property type="match status" value="1"/>
</dbReference>
<dbReference type="PANTHER" id="PTHR30329:SF16">
    <property type="entry name" value="CHEMOTAXIS MOTB PROTEIN"/>
    <property type="match status" value="1"/>
</dbReference>
<proteinExistence type="inferred from homology"/>
<gene>
    <name evidence="10" type="ORF">SAMN04488072_1209</name>
</gene>
<dbReference type="RefSeq" id="WP_090241235.1">
    <property type="nucleotide sequence ID" value="NZ_FOJW01000020.1"/>
</dbReference>
<evidence type="ECO:0000313" key="11">
    <source>
        <dbReference type="Proteomes" id="UP000198642"/>
    </source>
</evidence>
<dbReference type="OrthoDB" id="9815217at2"/>
<dbReference type="AlphaFoldDB" id="A0A1I1AG24"/>
<evidence type="ECO:0000256" key="6">
    <source>
        <dbReference type="ARBA" id="ARBA00023136"/>
    </source>
</evidence>
<keyword evidence="4" id="KW-0812">Transmembrane</keyword>
<dbReference type="PROSITE" id="PS51123">
    <property type="entry name" value="OMPA_2"/>
    <property type="match status" value="1"/>
</dbReference>
<evidence type="ECO:0000313" key="10">
    <source>
        <dbReference type="EMBL" id="SFB36917.1"/>
    </source>
</evidence>
<evidence type="ECO:0000256" key="5">
    <source>
        <dbReference type="ARBA" id="ARBA00022989"/>
    </source>
</evidence>
<dbReference type="EMBL" id="FOJW01000020">
    <property type="protein sequence ID" value="SFB36917.1"/>
    <property type="molecule type" value="Genomic_DNA"/>
</dbReference>
<protein>
    <submittedName>
        <fullName evidence="10">Chemotaxis protein MotB</fullName>
    </submittedName>
</protein>
<feature type="domain" description="OmpA-like" evidence="9">
    <location>
        <begin position="137"/>
        <end position="258"/>
    </location>
</feature>
<dbReference type="STRING" id="237679.SAMN04488072_1209"/>
<keyword evidence="3" id="KW-1003">Cell membrane</keyword>
<dbReference type="InterPro" id="IPR006665">
    <property type="entry name" value="OmpA-like"/>
</dbReference>
<dbReference type="SUPFAM" id="SSF103088">
    <property type="entry name" value="OmpA-like"/>
    <property type="match status" value="1"/>
</dbReference>
<accession>A0A1I1AG24</accession>
<dbReference type="NCBIfam" id="NF005382">
    <property type="entry name" value="PRK06925.1"/>
    <property type="match status" value="1"/>
</dbReference>
<dbReference type="Gene3D" id="3.30.1330.60">
    <property type="entry name" value="OmpA-like domain"/>
    <property type="match status" value="1"/>
</dbReference>
<evidence type="ECO:0000259" key="9">
    <source>
        <dbReference type="PROSITE" id="PS51123"/>
    </source>
</evidence>
<dbReference type="Pfam" id="PF13677">
    <property type="entry name" value="MotB_plug"/>
    <property type="match status" value="1"/>
</dbReference>
<evidence type="ECO:0000256" key="4">
    <source>
        <dbReference type="ARBA" id="ARBA00022692"/>
    </source>
</evidence>
<evidence type="ECO:0000256" key="1">
    <source>
        <dbReference type="ARBA" id="ARBA00004162"/>
    </source>
</evidence>
<dbReference type="GO" id="GO:0005886">
    <property type="term" value="C:plasma membrane"/>
    <property type="evidence" value="ECO:0007669"/>
    <property type="project" value="UniProtKB-SubCell"/>
</dbReference>
<dbReference type="PANTHER" id="PTHR30329">
    <property type="entry name" value="STATOR ELEMENT OF FLAGELLAR MOTOR COMPLEX"/>
    <property type="match status" value="1"/>
</dbReference>
<dbReference type="Proteomes" id="UP000198642">
    <property type="component" value="Unassembled WGS sequence"/>
</dbReference>
<keyword evidence="5" id="KW-1133">Transmembrane helix</keyword>
<evidence type="ECO:0000256" key="3">
    <source>
        <dbReference type="ARBA" id="ARBA00022475"/>
    </source>
</evidence>
<dbReference type="InterPro" id="IPR036737">
    <property type="entry name" value="OmpA-like_sf"/>
</dbReference>
<evidence type="ECO:0000256" key="2">
    <source>
        <dbReference type="ARBA" id="ARBA00008914"/>
    </source>
</evidence>
<keyword evidence="6 7" id="KW-0472">Membrane</keyword>
<dbReference type="CDD" id="cd07185">
    <property type="entry name" value="OmpA_C-like"/>
    <property type="match status" value="1"/>
</dbReference>
<dbReference type="InterPro" id="IPR025713">
    <property type="entry name" value="MotB-like_N_dom"/>
</dbReference>
<sequence length="266" mass="30481">MKRRRIRSSGRSSGAPKWMVTYSDLVTLILVFFILLFSMSQIDMAKFDAISESFRNRMIFDFYPSPVPMENPTEHTSDEESGKNSNEFEHPTQIENMNDRDDQSNEEQDSLDDLMEQVEQYLRHHNLSDVISASRTDRGVVLVLQESILFDTGEAEILDSGKPFLDKIGELLTNLPNDVNVEGHTDDRPITSYKYPSNWELSGARASSVIRYLINENDFDASRFSSVGYGDTRPLVPNSSEANWRQNRRVEIVIMEKDGQNGDHEE</sequence>
<feature type="region of interest" description="Disordered" evidence="8">
    <location>
        <begin position="65"/>
        <end position="110"/>
    </location>
</feature>
<keyword evidence="11" id="KW-1185">Reference proteome</keyword>
<dbReference type="InterPro" id="IPR050330">
    <property type="entry name" value="Bact_OuterMem_StrucFunc"/>
</dbReference>
<organism evidence="10 11">
    <name type="scientific">Lentibacillus halodurans</name>
    <dbReference type="NCBI Taxonomy" id="237679"/>
    <lineage>
        <taxon>Bacteria</taxon>
        <taxon>Bacillati</taxon>
        <taxon>Bacillota</taxon>
        <taxon>Bacilli</taxon>
        <taxon>Bacillales</taxon>
        <taxon>Bacillaceae</taxon>
        <taxon>Lentibacillus</taxon>
    </lineage>
</organism>